<proteinExistence type="predicted"/>
<reference evidence="4" key="1">
    <citation type="journal article" date="2019" name="Int. J. Syst. Evol. Microbiol.">
        <title>The Global Catalogue of Microorganisms (GCM) 10K type strain sequencing project: providing services to taxonomists for standard genome sequencing and annotation.</title>
        <authorList>
            <consortium name="The Broad Institute Genomics Platform"/>
            <consortium name="The Broad Institute Genome Sequencing Center for Infectious Disease"/>
            <person name="Wu L."/>
            <person name="Ma J."/>
        </authorList>
    </citation>
    <scope>NUCLEOTIDE SEQUENCE [LARGE SCALE GENOMIC DNA]</scope>
    <source>
        <strain evidence="4">JCM 18409</strain>
    </source>
</reference>
<evidence type="ECO:0000259" key="2">
    <source>
        <dbReference type="Pfam" id="PF00440"/>
    </source>
</evidence>
<evidence type="ECO:0000313" key="3">
    <source>
        <dbReference type="EMBL" id="GAA5004206.1"/>
    </source>
</evidence>
<comment type="caution">
    <text evidence="3">The sequence shown here is derived from an EMBL/GenBank/DDBJ whole genome shotgun (WGS) entry which is preliminary data.</text>
</comment>
<dbReference type="EMBL" id="BAABKB010000004">
    <property type="protein sequence ID" value="GAA5004206.1"/>
    <property type="molecule type" value="Genomic_DNA"/>
</dbReference>
<keyword evidence="1" id="KW-0238">DNA-binding</keyword>
<gene>
    <name evidence="3" type="ORF">GCM10023335_20280</name>
</gene>
<dbReference type="SUPFAM" id="SSF46689">
    <property type="entry name" value="Homeodomain-like"/>
    <property type="match status" value="1"/>
</dbReference>
<dbReference type="Proteomes" id="UP001501759">
    <property type="component" value="Unassembled WGS sequence"/>
</dbReference>
<evidence type="ECO:0000256" key="1">
    <source>
        <dbReference type="ARBA" id="ARBA00023125"/>
    </source>
</evidence>
<dbReference type="RefSeq" id="WP_345644862.1">
    <property type="nucleotide sequence ID" value="NZ_BAABKB010000004.1"/>
</dbReference>
<sequence>MPRPPDPAKRSALLDKVRAYLIRNGLADLSLRPLAQALGTSDRMLLYYFVSKERMVSEAIALDKQRPLLRSRALFGTDASPKDPASLRHLLEELWRQFNTPGLREALPLYLEIMAASLLHPERYGPFLRDLVTEWTDLLASVLRDMGMTEGGARTEAALVVDATLGLLIAPLADGDWDRSDAAFRALLDRLQPRWQASLSTGRGEQSHPSASA</sequence>
<feature type="domain" description="HTH tetR-type" evidence="2">
    <location>
        <begin position="14"/>
        <end position="58"/>
    </location>
</feature>
<dbReference type="Pfam" id="PF00440">
    <property type="entry name" value="TetR_N"/>
    <property type="match status" value="1"/>
</dbReference>
<keyword evidence="4" id="KW-1185">Reference proteome</keyword>
<organism evidence="3 4">
    <name type="scientific">Streptomyces siamensis</name>
    <dbReference type="NCBI Taxonomy" id="1274986"/>
    <lineage>
        <taxon>Bacteria</taxon>
        <taxon>Bacillati</taxon>
        <taxon>Actinomycetota</taxon>
        <taxon>Actinomycetes</taxon>
        <taxon>Kitasatosporales</taxon>
        <taxon>Streptomycetaceae</taxon>
        <taxon>Streptomyces</taxon>
    </lineage>
</organism>
<dbReference type="InterPro" id="IPR001647">
    <property type="entry name" value="HTH_TetR"/>
</dbReference>
<accession>A0ABP9IQG7</accession>
<dbReference type="InterPro" id="IPR009057">
    <property type="entry name" value="Homeodomain-like_sf"/>
</dbReference>
<evidence type="ECO:0000313" key="4">
    <source>
        <dbReference type="Proteomes" id="UP001501759"/>
    </source>
</evidence>
<dbReference type="Gene3D" id="1.10.357.10">
    <property type="entry name" value="Tetracycline Repressor, domain 2"/>
    <property type="match status" value="1"/>
</dbReference>
<name>A0ABP9IQG7_9ACTN</name>
<protein>
    <submittedName>
        <fullName evidence="3">TetR family transcriptional regulator</fullName>
    </submittedName>
</protein>